<dbReference type="AlphaFoldDB" id="G0JP41"/>
<sequence length="310" mass="34830">MDEITVTVKKIYRITHTFVIFVLCPKEGNHYIDPEPGSIIGVKMWDGIIVPYSVFSLPGYEACYCIAVRINYDGEFSKYFITIGEGENLYITGPVQSFYNRNNTGYIFIAGGVGITPFISMAKQLDDENKKYHIYFSGRNKDEDCIFDISMIPRDRVTSRYSDSDLPRLNIKTILNSGQAGYGFYCCGPESMINDFEESSTSLNICDAYVENFKKDKLTNDRQFNVHLKKSDAIITVKSDESITQALRRSGFNAFKSVCGVGVCGACETKIIDGVPDHRDSILTSKERLSGDVMMICCSRSKTEVITLDL</sequence>
<dbReference type="PROSITE" id="PS51384">
    <property type="entry name" value="FAD_FR"/>
    <property type="match status" value="1"/>
</dbReference>
<feature type="domain" description="FAD-binding FR-type" evidence="2">
    <location>
        <begin position="1"/>
        <end position="101"/>
    </location>
</feature>
<dbReference type="CDD" id="cd00207">
    <property type="entry name" value="fer2"/>
    <property type="match status" value="1"/>
</dbReference>
<dbReference type="EMBL" id="CP002985">
    <property type="protein sequence ID" value="AEM48456.1"/>
    <property type="molecule type" value="Genomic_DNA"/>
</dbReference>
<evidence type="ECO:0000259" key="2">
    <source>
        <dbReference type="PROSITE" id="PS51384"/>
    </source>
</evidence>
<dbReference type="SUPFAM" id="SSF54292">
    <property type="entry name" value="2Fe-2S ferredoxin-like"/>
    <property type="match status" value="1"/>
</dbReference>
<dbReference type="HOGENOM" id="CLU_003827_17_0_6"/>
<dbReference type="SUPFAM" id="SSF52343">
    <property type="entry name" value="Ferredoxin reductase-like, C-terminal NADP-linked domain"/>
    <property type="match status" value="1"/>
</dbReference>
<dbReference type="Gene3D" id="2.40.30.10">
    <property type="entry name" value="Translation factors"/>
    <property type="match status" value="1"/>
</dbReference>
<reference evidence="3 4" key="1">
    <citation type="journal article" date="2011" name="J. Bacteriol.">
        <title>Draft genome of the psychrotolerant acidophile Acidithiobacillus ferrivorans SS3.</title>
        <authorList>
            <person name="Liljeqvist M."/>
            <person name="Valdes J."/>
            <person name="Holmes D.S."/>
            <person name="Dopson M."/>
        </authorList>
    </citation>
    <scope>NUCLEOTIDE SEQUENCE [LARGE SCALE GENOMIC DNA]</scope>
    <source>
        <strain evidence="3 4">SS3</strain>
    </source>
</reference>
<dbReference type="InterPro" id="IPR052353">
    <property type="entry name" value="Benzoxazolinone_Detox_Enz"/>
</dbReference>
<feature type="domain" description="2Fe-2S ferredoxin-type" evidence="1">
    <location>
        <begin position="224"/>
        <end position="310"/>
    </location>
</feature>
<organism evidence="3 4">
    <name type="scientific">Acidithiobacillus ferrivorans SS3</name>
    <dbReference type="NCBI Taxonomy" id="743299"/>
    <lineage>
        <taxon>Bacteria</taxon>
        <taxon>Pseudomonadati</taxon>
        <taxon>Pseudomonadota</taxon>
        <taxon>Acidithiobacillia</taxon>
        <taxon>Acidithiobacillales</taxon>
        <taxon>Acidithiobacillaceae</taxon>
        <taxon>Acidithiobacillus</taxon>
    </lineage>
</organism>
<dbReference type="InterPro" id="IPR036010">
    <property type="entry name" value="2Fe-2S_ferredoxin-like_sf"/>
</dbReference>
<dbReference type="InterPro" id="IPR039261">
    <property type="entry name" value="FNR_nucleotide-bd"/>
</dbReference>
<dbReference type="PANTHER" id="PTHR30212">
    <property type="entry name" value="PROTEIN YIIM"/>
    <property type="match status" value="1"/>
</dbReference>
<dbReference type="SUPFAM" id="SSF63380">
    <property type="entry name" value="Riboflavin synthase domain-like"/>
    <property type="match status" value="1"/>
</dbReference>
<dbReference type="STRING" id="743299.Acife_2356"/>
<dbReference type="GO" id="GO:0016491">
    <property type="term" value="F:oxidoreductase activity"/>
    <property type="evidence" value="ECO:0007669"/>
    <property type="project" value="InterPro"/>
</dbReference>
<evidence type="ECO:0000313" key="3">
    <source>
        <dbReference type="EMBL" id="AEM48456.1"/>
    </source>
</evidence>
<dbReference type="PROSITE" id="PS00197">
    <property type="entry name" value="2FE2S_FER_1"/>
    <property type="match status" value="1"/>
</dbReference>
<gene>
    <name evidence="3" type="ORF">Acife_2356</name>
</gene>
<dbReference type="InterPro" id="IPR017938">
    <property type="entry name" value="Riboflavin_synthase-like_b-brl"/>
</dbReference>
<dbReference type="Gene3D" id="3.40.50.80">
    <property type="entry name" value="Nucleotide-binding domain of ferredoxin-NADP reductase (FNR) module"/>
    <property type="match status" value="1"/>
</dbReference>
<dbReference type="PROSITE" id="PS51085">
    <property type="entry name" value="2FE2S_FER_2"/>
    <property type="match status" value="1"/>
</dbReference>
<dbReference type="GO" id="GO:0051537">
    <property type="term" value="F:2 iron, 2 sulfur cluster binding"/>
    <property type="evidence" value="ECO:0007669"/>
    <property type="project" value="InterPro"/>
</dbReference>
<dbReference type="PANTHER" id="PTHR30212:SF2">
    <property type="entry name" value="PROTEIN YIIM"/>
    <property type="match status" value="1"/>
</dbReference>
<dbReference type="eggNOG" id="COG1018">
    <property type="taxonomic scope" value="Bacteria"/>
</dbReference>
<accession>G0JP41</accession>
<proteinExistence type="predicted"/>
<dbReference type="Pfam" id="PF00111">
    <property type="entry name" value="Fer2"/>
    <property type="match status" value="1"/>
</dbReference>
<name>G0JP41_9PROT</name>
<dbReference type="InterPro" id="IPR006058">
    <property type="entry name" value="2Fe2S_fd_BS"/>
</dbReference>
<dbReference type="KEGG" id="afi:Acife_2356"/>
<dbReference type="InterPro" id="IPR012675">
    <property type="entry name" value="Beta-grasp_dom_sf"/>
</dbReference>
<dbReference type="InterPro" id="IPR017927">
    <property type="entry name" value="FAD-bd_FR_type"/>
</dbReference>
<dbReference type="Proteomes" id="UP000009220">
    <property type="component" value="Chromosome"/>
</dbReference>
<protein>
    <submittedName>
        <fullName evidence="3">Ferredoxin</fullName>
    </submittedName>
</protein>
<dbReference type="InterPro" id="IPR001041">
    <property type="entry name" value="2Fe-2S_ferredoxin-type"/>
</dbReference>
<evidence type="ECO:0000259" key="1">
    <source>
        <dbReference type="PROSITE" id="PS51085"/>
    </source>
</evidence>
<dbReference type="RefSeq" id="WP_014029706.1">
    <property type="nucleotide sequence ID" value="NC_015942.1"/>
</dbReference>
<evidence type="ECO:0000313" key="4">
    <source>
        <dbReference type="Proteomes" id="UP000009220"/>
    </source>
</evidence>
<dbReference type="Gene3D" id="3.10.20.30">
    <property type="match status" value="1"/>
</dbReference>